<dbReference type="Pfam" id="PF18145">
    <property type="entry name" value="SAVED"/>
    <property type="match status" value="1"/>
</dbReference>
<dbReference type="Pfam" id="PF18303">
    <property type="entry name" value="Saf_2TM"/>
    <property type="match status" value="1"/>
</dbReference>
<dbReference type="RefSeq" id="WP_005307243.1">
    <property type="nucleotide sequence ID" value="NZ_ADBS01000007.1"/>
</dbReference>
<name>D0Z5J0_PHODD</name>
<keyword evidence="1" id="KW-0812">Transmembrane</keyword>
<dbReference type="Proteomes" id="UP000003579">
    <property type="component" value="Unassembled WGS sequence"/>
</dbReference>
<accession>D0Z5J0</accession>
<dbReference type="eggNOG" id="COG4249">
    <property type="taxonomic scope" value="Bacteria"/>
</dbReference>
<evidence type="ECO:0000256" key="1">
    <source>
        <dbReference type="SAM" id="Phobius"/>
    </source>
</evidence>
<evidence type="ECO:0000259" key="3">
    <source>
        <dbReference type="Pfam" id="PF18303"/>
    </source>
</evidence>
<evidence type="ECO:0000259" key="2">
    <source>
        <dbReference type="Pfam" id="PF18145"/>
    </source>
</evidence>
<keyword evidence="5" id="KW-1185">Reference proteome</keyword>
<evidence type="ECO:0000313" key="4">
    <source>
        <dbReference type="EMBL" id="EEZ39001.1"/>
    </source>
</evidence>
<keyword evidence="1" id="KW-0472">Membrane</keyword>
<proteinExistence type="predicted"/>
<feature type="transmembrane region" description="Helical" evidence="1">
    <location>
        <begin position="73"/>
        <end position="95"/>
    </location>
</feature>
<dbReference type="AlphaFoldDB" id="D0Z5J0"/>
<protein>
    <submittedName>
        <fullName evidence="4">2-methylthioadenine synthetase</fullName>
    </submittedName>
</protein>
<feature type="domain" description="SMODS-associated and fused to various effectors" evidence="2">
    <location>
        <begin position="164"/>
        <end position="351"/>
    </location>
</feature>
<organism evidence="4 5">
    <name type="scientific">Photobacterium damselae subsp. damselae CIP 102761</name>
    <dbReference type="NCBI Taxonomy" id="675817"/>
    <lineage>
        <taxon>Bacteria</taxon>
        <taxon>Pseudomonadati</taxon>
        <taxon>Pseudomonadota</taxon>
        <taxon>Gammaproteobacteria</taxon>
        <taxon>Vibrionales</taxon>
        <taxon>Vibrionaceae</taxon>
        <taxon>Photobacterium</taxon>
    </lineage>
</organism>
<sequence length="366" mass="41640">MTFFKDLMYRLLHWGDLLFKWYTRPKSKLFTIGKFLVVSGLSSIGLTTALKIAFITPEGYELTASFFENDTGIFILLISSCFIIVGFFLIIYDALLTIKDSGKANNILVEHIALFKPLSSSFLSTVTKAKGKMRCVKIDLSEYYRDGVLSEPSDAVNDTRVMLKKAVASLSDAIGNESTSIHYGGTPPVCLGFYSGFFIGNTTSVMLWDYDRDLEEWHCLDRSFDSNQPIIDESEYKQDLDEVCLIFSISFNIEKVARETTNTSSIITIKMPHIGHDNMSSLSKLLKFKKEFRALLNKFTQDGIKRIHIFCAAQSSFNFTMGQQITRNHPECIVYEFVNREVHPYPWGLKFNNKDCSPPIVIENKK</sequence>
<dbReference type="InterPro" id="IPR040836">
    <property type="entry name" value="SAVED"/>
</dbReference>
<feature type="transmembrane region" description="Helical" evidence="1">
    <location>
        <begin position="29"/>
        <end position="53"/>
    </location>
</feature>
<reference evidence="4 5" key="1">
    <citation type="submission" date="2009-11" db="EMBL/GenBank/DDBJ databases">
        <authorList>
            <consortium name="Los Alamos National Laboratory (LANL)"/>
            <consortium name="National Microbial Pathogen Data Resource (NMPDR)"/>
            <person name="Munk A.C."/>
            <person name="Tapia R."/>
            <person name="Green L."/>
            <person name="Rogers Y."/>
            <person name="Detter J.C."/>
            <person name="Bruce D."/>
            <person name="Brettin T.S."/>
            <person name="Colwell R."/>
            <person name="Huq A."/>
            <person name="Grim C.J."/>
            <person name="Hasan N.A."/>
            <person name="Vonstein V."/>
            <person name="Bartels D."/>
        </authorList>
    </citation>
    <scope>NUCLEOTIDE SEQUENCE [LARGE SCALE GENOMIC DNA]</scope>
    <source>
        <strain evidence="4 5">CIP 102761</strain>
    </source>
</reference>
<dbReference type="NCBIfam" id="NF033611">
    <property type="entry name" value="SAVED"/>
    <property type="match status" value="1"/>
</dbReference>
<dbReference type="EMBL" id="ADBS01000007">
    <property type="protein sequence ID" value="EEZ39001.1"/>
    <property type="molecule type" value="Genomic_DNA"/>
</dbReference>
<feature type="domain" description="SAVED-fused 2TM effector" evidence="3">
    <location>
        <begin position="8"/>
        <end position="156"/>
    </location>
</feature>
<evidence type="ECO:0000313" key="5">
    <source>
        <dbReference type="Proteomes" id="UP000003579"/>
    </source>
</evidence>
<dbReference type="InterPro" id="IPR041167">
    <property type="entry name" value="Saf_2TM"/>
</dbReference>
<keyword evidence="1" id="KW-1133">Transmembrane helix</keyword>
<gene>
    <name evidence="4" type="ORF">VDA_000008</name>
</gene>